<name>A0AAD7BB25_9AGAR</name>
<feature type="transmembrane region" description="Helical" evidence="1">
    <location>
        <begin position="38"/>
        <end position="57"/>
    </location>
</feature>
<sequence>MIHESQDSTRRRLAFPPLPLMMSVSIPEDIGDRTTPKLFGMFFNYGLMGALIVQVCEDPKPSMALVYTLFLLEVVQTGMMSFYAILEHTSVIHSHSRPTEVDIVVHSHSRARLSILL</sequence>
<evidence type="ECO:0000256" key="1">
    <source>
        <dbReference type="SAM" id="Phobius"/>
    </source>
</evidence>
<keyword evidence="1" id="KW-0812">Transmembrane</keyword>
<evidence type="ECO:0000313" key="2">
    <source>
        <dbReference type="EMBL" id="KAJ7615331.1"/>
    </source>
</evidence>
<proteinExistence type="predicted"/>
<accession>A0AAD7BB25</accession>
<keyword evidence="1" id="KW-1133">Transmembrane helix</keyword>
<organism evidence="2 3">
    <name type="scientific">Roridomyces roridus</name>
    <dbReference type="NCBI Taxonomy" id="1738132"/>
    <lineage>
        <taxon>Eukaryota</taxon>
        <taxon>Fungi</taxon>
        <taxon>Dikarya</taxon>
        <taxon>Basidiomycota</taxon>
        <taxon>Agaricomycotina</taxon>
        <taxon>Agaricomycetes</taxon>
        <taxon>Agaricomycetidae</taxon>
        <taxon>Agaricales</taxon>
        <taxon>Marasmiineae</taxon>
        <taxon>Mycenaceae</taxon>
        <taxon>Roridomyces</taxon>
    </lineage>
</organism>
<dbReference type="AlphaFoldDB" id="A0AAD7BB25"/>
<protein>
    <submittedName>
        <fullName evidence="2">Uncharacterized protein</fullName>
    </submittedName>
</protein>
<comment type="caution">
    <text evidence="2">The sequence shown here is derived from an EMBL/GenBank/DDBJ whole genome shotgun (WGS) entry which is preliminary data.</text>
</comment>
<feature type="transmembrane region" description="Helical" evidence="1">
    <location>
        <begin position="64"/>
        <end position="86"/>
    </location>
</feature>
<gene>
    <name evidence="2" type="ORF">FB45DRAFT_1064282</name>
</gene>
<dbReference type="Proteomes" id="UP001221142">
    <property type="component" value="Unassembled WGS sequence"/>
</dbReference>
<keyword evidence="3" id="KW-1185">Reference proteome</keyword>
<reference evidence="2" key="1">
    <citation type="submission" date="2023-03" db="EMBL/GenBank/DDBJ databases">
        <title>Massive genome expansion in bonnet fungi (Mycena s.s.) driven by repeated elements and novel gene families across ecological guilds.</title>
        <authorList>
            <consortium name="Lawrence Berkeley National Laboratory"/>
            <person name="Harder C.B."/>
            <person name="Miyauchi S."/>
            <person name="Viragh M."/>
            <person name="Kuo A."/>
            <person name="Thoen E."/>
            <person name="Andreopoulos B."/>
            <person name="Lu D."/>
            <person name="Skrede I."/>
            <person name="Drula E."/>
            <person name="Henrissat B."/>
            <person name="Morin E."/>
            <person name="Kohler A."/>
            <person name="Barry K."/>
            <person name="LaButti K."/>
            <person name="Morin E."/>
            <person name="Salamov A."/>
            <person name="Lipzen A."/>
            <person name="Mereny Z."/>
            <person name="Hegedus B."/>
            <person name="Baldrian P."/>
            <person name="Stursova M."/>
            <person name="Weitz H."/>
            <person name="Taylor A."/>
            <person name="Grigoriev I.V."/>
            <person name="Nagy L.G."/>
            <person name="Martin F."/>
            <person name="Kauserud H."/>
        </authorList>
    </citation>
    <scope>NUCLEOTIDE SEQUENCE</scope>
    <source>
        <strain evidence="2">9284</strain>
    </source>
</reference>
<keyword evidence="1" id="KW-0472">Membrane</keyword>
<dbReference type="EMBL" id="JARKIF010000024">
    <property type="protein sequence ID" value="KAJ7615331.1"/>
    <property type="molecule type" value="Genomic_DNA"/>
</dbReference>
<evidence type="ECO:0000313" key="3">
    <source>
        <dbReference type="Proteomes" id="UP001221142"/>
    </source>
</evidence>